<evidence type="ECO:0000256" key="6">
    <source>
        <dbReference type="ARBA" id="ARBA00022475"/>
    </source>
</evidence>
<dbReference type="AlphaFoldDB" id="A0A936ZBS2"/>
<dbReference type="GO" id="GO:0005886">
    <property type="term" value="C:plasma membrane"/>
    <property type="evidence" value="ECO:0007669"/>
    <property type="project" value="UniProtKB-SubCell"/>
</dbReference>
<dbReference type="Proteomes" id="UP000605848">
    <property type="component" value="Unassembled WGS sequence"/>
</dbReference>
<evidence type="ECO:0000256" key="8">
    <source>
        <dbReference type="ARBA" id="ARBA00022989"/>
    </source>
</evidence>
<dbReference type="InterPro" id="IPR035906">
    <property type="entry name" value="MetI-like_sf"/>
</dbReference>
<evidence type="ECO:0000256" key="11">
    <source>
        <dbReference type="RuleBase" id="RU363032"/>
    </source>
</evidence>
<evidence type="ECO:0000256" key="1">
    <source>
        <dbReference type="ARBA" id="ARBA00004651"/>
    </source>
</evidence>
<organism evidence="14 15">
    <name type="scientific">Microvirga aerilata</name>
    <dbReference type="NCBI Taxonomy" id="670292"/>
    <lineage>
        <taxon>Bacteria</taxon>
        <taxon>Pseudomonadati</taxon>
        <taxon>Pseudomonadota</taxon>
        <taxon>Alphaproteobacteria</taxon>
        <taxon>Hyphomicrobiales</taxon>
        <taxon>Methylobacteriaceae</taxon>
        <taxon>Microvirga</taxon>
    </lineage>
</organism>
<comment type="caution">
    <text evidence="14">The sequence shown here is derived from an EMBL/GenBank/DDBJ whole genome shotgun (WGS) entry which is preliminary data.</text>
</comment>
<evidence type="ECO:0000256" key="10">
    <source>
        <dbReference type="ARBA" id="ARBA00037054"/>
    </source>
</evidence>
<dbReference type="CDD" id="cd06261">
    <property type="entry name" value="TM_PBP2"/>
    <property type="match status" value="1"/>
</dbReference>
<comment type="similarity">
    <text evidence="2 11">Belongs to the binding-protein-dependent transport system permease family.</text>
</comment>
<feature type="transmembrane region" description="Helical" evidence="11">
    <location>
        <begin position="74"/>
        <end position="99"/>
    </location>
</feature>
<evidence type="ECO:0000256" key="5">
    <source>
        <dbReference type="ARBA" id="ARBA00022448"/>
    </source>
</evidence>
<keyword evidence="9 11" id="KW-0472">Membrane</keyword>
<keyword evidence="6 12" id="KW-1003">Cell membrane</keyword>
<keyword evidence="12" id="KW-0997">Cell inner membrane</keyword>
<proteinExistence type="inferred from homology"/>
<comment type="subcellular location">
    <subcellularLocation>
        <location evidence="12">Cell inner membrane</location>
        <topology evidence="12">Multi-pass membrane protein</topology>
    </subcellularLocation>
    <subcellularLocation>
        <location evidence="1 11">Cell membrane</location>
        <topology evidence="1 11">Multi-pass membrane protein</topology>
    </subcellularLocation>
</comment>
<evidence type="ECO:0000256" key="2">
    <source>
        <dbReference type="ARBA" id="ARBA00009306"/>
    </source>
</evidence>
<feature type="transmembrane region" description="Helical" evidence="11">
    <location>
        <begin position="14"/>
        <end position="36"/>
    </location>
</feature>
<evidence type="ECO:0000256" key="9">
    <source>
        <dbReference type="ARBA" id="ARBA00023136"/>
    </source>
</evidence>
<feature type="transmembrane region" description="Helical" evidence="11">
    <location>
        <begin position="185"/>
        <end position="207"/>
    </location>
</feature>
<sequence length="280" mass="31032">MAARQLRSERTSEWLIRSLLVGLAALWMIPLIWIVAMSFKPNDVLAMSTSGLLPIPFTLKNFSDIFFVSMTPRWLLNSAVVALGTTALTLVVASLAGYAFARLDFPFKRTLFIIVLAGLMVPEQTLVIPLHAVVTSWDLHNTHFALMAPRVALPVGVFLMTQFFKAVPKELEEAAAIDNASRFTIFRRIMLPLSIPALVTLGIYTFLHSWNDFFWPLVSATNTNMYTITVGLASLQGNFAQTEGLGFIMATAVFASLPIVIVYLIFQRYLVRGIALSTGK</sequence>
<name>A0A936ZBS2_9HYPH</name>
<dbReference type="EMBL" id="JAEQMY010000010">
    <property type="protein sequence ID" value="MBL0404097.1"/>
    <property type="molecule type" value="Genomic_DNA"/>
</dbReference>
<dbReference type="PANTHER" id="PTHR43744:SF8">
    <property type="entry name" value="SN-GLYCEROL-3-PHOSPHATE TRANSPORT SYSTEM PERMEASE PROTEIN UGPE"/>
    <property type="match status" value="1"/>
</dbReference>
<feature type="transmembrane region" description="Helical" evidence="11">
    <location>
        <begin position="245"/>
        <end position="266"/>
    </location>
</feature>
<dbReference type="Gene3D" id="1.10.3720.10">
    <property type="entry name" value="MetI-like"/>
    <property type="match status" value="1"/>
</dbReference>
<dbReference type="PROSITE" id="PS50928">
    <property type="entry name" value="ABC_TM1"/>
    <property type="match status" value="1"/>
</dbReference>
<keyword evidence="5 11" id="KW-0813">Transport</keyword>
<dbReference type="RefSeq" id="WP_202058409.1">
    <property type="nucleotide sequence ID" value="NZ_JAEQMY010000010.1"/>
</dbReference>
<comment type="subunit">
    <text evidence="3 12">The complex is composed of two ATP-binding proteins (UgpC), two transmembrane proteins (UgpA and UgpE) and a solute-binding protein (UgpB).</text>
</comment>
<evidence type="ECO:0000256" key="3">
    <source>
        <dbReference type="ARBA" id="ARBA00011557"/>
    </source>
</evidence>
<reference evidence="14" key="1">
    <citation type="submission" date="2021-01" db="EMBL/GenBank/DDBJ databases">
        <title>Microvirga sp.</title>
        <authorList>
            <person name="Kim M.K."/>
        </authorList>
    </citation>
    <scope>NUCLEOTIDE SEQUENCE</scope>
    <source>
        <strain evidence="14">5420S-16</strain>
    </source>
</reference>
<evidence type="ECO:0000259" key="13">
    <source>
        <dbReference type="PROSITE" id="PS50928"/>
    </source>
</evidence>
<evidence type="ECO:0000256" key="4">
    <source>
        <dbReference type="ARBA" id="ARBA00020515"/>
    </source>
</evidence>
<keyword evidence="8 11" id="KW-1133">Transmembrane helix</keyword>
<evidence type="ECO:0000256" key="12">
    <source>
        <dbReference type="RuleBase" id="RU363056"/>
    </source>
</evidence>
<feature type="transmembrane region" description="Helical" evidence="11">
    <location>
        <begin position="111"/>
        <end position="132"/>
    </location>
</feature>
<dbReference type="Pfam" id="PF00528">
    <property type="entry name" value="BPD_transp_1"/>
    <property type="match status" value="1"/>
</dbReference>
<feature type="domain" description="ABC transmembrane type-1" evidence="13">
    <location>
        <begin position="75"/>
        <end position="266"/>
    </location>
</feature>
<protein>
    <recommendedName>
        <fullName evidence="4 12">sn-glycerol-3-phosphate transport system permease protein UgpE</fullName>
    </recommendedName>
</protein>
<comment type="function">
    <text evidence="10 12">Part of the ABC transporter complex UgpBAEC involved in sn-glycerol-3-phosphate (G3P) import. Probably responsible for the translocation of the substrate across the membrane.</text>
</comment>
<dbReference type="PANTHER" id="PTHR43744">
    <property type="entry name" value="ABC TRANSPORTER PERMEASE PROTEIN MG189-RELATED-RELATED"/>
    <property type="match status" value="1"/>
</dbReference>
<feature type="transmembrane region" description="Helical" evidence="11">
    <location>
        <begin position="144"/>
        <end position="164"/>
    </location>
</feature>
<accession>A0A936ZBS2</accession>
<evidence type="ECO:0000313" key="15">
    <source>
        <dbReference type="Proteomes" id="UP000605848"/>
    </source>
</evidence>
<evidence type="ECO:0000313" key="14">
    <source>
        <dbReference type="EMBL" id="MBL0404097.1"/>
    </source>
</evidence>
<keyword evidence="15" id="KW-1185">Reference proteome</keyword>
<evidence type="ECO:0000256" key="7">
    <source>
        <dbReference type="ARBA" id="ARBA00022692"/>
    </source>
</evidence>
<dbReference type="InterPro" id="IPR000515">
    <property type="entry name" value="MetI-like"/>
</dbReference>
<dbReference type="SUPFAM" id="SSF161098">
    <property type="entry name" value="MetI-like"/>
    <property type="match status" value="1"/>
</dbReference>
<gene>
    <name evidence="12" type="primary">ugpE</name>
    <name evidence="14" type="ORF">JKG68_08985</name>
</gene>
<keyword evidence="7 11" id="KW-0812">Transmembrane</keyword>
<dbReference type="GO" id="GO:0055085">
    <property type="term" value="P:transmembrane transport"/>
    <property type="evidence" value="ECO:0007669"/>
    <property type="project" value="InterPro"/>
</dbReference>